<gene>
    <name evidence="3" type="ORF">KBB96_15970</name>
</gene>
<dbReference type="Gene3D" id="3.30.700.10">
    <property type="entry name" value="Glycoprotein, Type 4 Pilin"/>
    <property type="match status" value="1"/>
</dbReference>
<keyword evidence="2" id="KW-1133">Transmembrane helix</keyword>
<organism evidence="3 4">
    <name type="scientific">Luteolibacter ambystomatis</name>
    <dbReference type="NCBI Taxonomy" id="2824561"/>
    <lineage>
        <taxon>Bacteria</taxon>
        <taxon>Pseudomonadati</taxon>
        <taxon>Verrucomicrobiota</taxon>
        <taxon>Verrucomicrobiia</taxon>
        <taxon>Verrucomicrobiales</taxon>
        <taxon>Verrucomicrobiaceae</taxon>
        <taxon>Luteolibacter</taxon>
    </lineage>
</organism>
<dbReference type="InterPro" id="IPR012902">
    <property type="entry name" value="N_methyl_site"/>
</dbReference>
<dbReference type="SUPFAM" id="SSF54523">
    <property type="entry name" value="Pili subunits"/>
    <property type="match status" value="1"/>
</dbReference>
<reference evidence="3" key="1">
    <citation type="submission" date="2021-04" db="EMBL/GenBank/DDBJ databases">
        <title>Luteolibacter sp. 32A isolated from the skin of an Anderson's salamander (Ambystoma andersonii).</title>
        <authorList>
            <person name="Spergser J."/>
            <person name="Busse H.-J."/>
        </authorList>
    </citation>
    <scope>NUCLEOTIDE SEQUENCE</scope>
    <source>
        <strain evidence="3">32A</strain>
    </source>
</reference>
<dbReference type="RefSeq" id="WP_211630493.1">
    <property type="nucleotide sequence ID" value="NZ_CP073100.1"/>
</dbReference>
<name>A0A975IYX9_9BACT</name>
<dbReference type="KEGG" id="lamb:KBB96_15970"/>
<evidence type="ECO:0000313" key="4">
    <source>
        <dbReference type="Proteomes" id="UP000676169"/>
    </source>
</evidence>
<keyword evidence="4" id="KW-1185">Reference proteome</keyword>
<evidence type="ECO:0000313" key="3">
    <source>
        <dbReference type="EMBL" id="QUE50353.1"/>
    </source>
</evidence>
<keyword evidence="2" id="KW-0812">Transmembrane</keyword>
<evidence type="ECO:0000256" key="1">
    <source>
        <dbReference type="ARBA" id="ARBA00022481"/>
    </source>
</evidence>
<dbReference type="GO" id="GO:0015627">
    <property type="term" value="C:type II protein secretion system complex"/>
    <property type="evidence" value="ECO:0007669"/>
    <property type="project" value="InterPro"/>
</dbReference>
<dbReference type="Proteomes" id="UP000676169">
    <property type="component" value="Chromosome"/>
</dbReference>
<dbReference type="PRINTS" id="PR00813">
    <property type="entry name" value="BCTERIALGSPG"/>
</dbReference>
<feature type="transmembrane region" description="Helical" evidence="2">
    <location>
        <begin position="6"/>
        <end position="29"/>
    </location>
</feature>
<dbReference type="InterPro" id="IPR045584">
    <property type="entry name" value="Pilin-like"/>
</dbReference>
<evidence type="ECO:0000256" key="2">
    <source>
        <dbReference type="SAM" id="Phobius"/>
    </source>
</evidence>
<dbReference type="EMBL" id="CP073100">
    <property type="protein sequence ID" value="QUE50353.1"/>
    <property type="molecule type" value="Genomic_DNA"/>
</dbReference>
<sequence>MRSRGFTLVELLVTITIIVVLAAISTPLVSRGLAKSKQAACLGKLRNIGVGVESYLQDNNRKMPPLAASRESKEEEVKVLETELVPYLSAPDAFQCPADGKEYKKTGCSYIWNSAVSGQLASNLSFLGKDGRPQAIPLVADKESWHPEPKGTNILYADFTASSDLKFTTSTPGTSTP</sequence>
<keyword evidence="1" id="KW-0488">Methylation</keyword>
<dbReference type="PROSITE" id="PS00409">
    <property type="entry name" value="PROKAR_NTER_METHYL"/>
    <property type="match status" value="1"/>
</dbReference>
<dbReference type="PANTHER" id="PTHR30093">
    <property type="entry name" value="GENERAL SECRETION PATHWAY PROTEIN G"/>
    <property type="match status" value="1"/>
</dbReference>
<dbReference type="Pfam" id="PF07963">
    <property type="entry name" value="N_methyl"/>
    <property type="match status" value="1"/>
</dbReference>
<dbReference type="AlphaFoldDB" id="A0A975IYX9"/>
<dbReference type="InterPro" id="IPR000983">
    <property type="entry name" value="Bac_GSPG_pilin"/>
</dbReference>
<proteinExistence type="predicted"/>
<accession>A0A975IYX9</accession>
<protein>
    <submittedName>
        <fullName evidence="3">Prepilin-type N-terminal cleavage/methylation domain-containing protein</fullName>
    </submittedName>
</protein>
<dbReference type="GO" id="GO:0015628">
    <property type="term" value="P:protein secretion by the type II secretion system"/>
    <property type="evidence" value="ECO:0007669"/>
    <property type="project" value="InterPro"/>
</dbReference>
<dbReference type="NCBIfam" id="TIGR02532">
    <property type="entry name" value="IV_pilin_GFxxxE"/>
    <property type="match status" value="1"/>
</dbReference>
<keyword evidence="2" id="KW-0472">Membrane</keyword>